<feature type="region of interest" description="Disordered" evidence="2">
    <location>
        <begin position="77"/>
        <end position="328"/>
    </location>
</feature>
<dbReference type="EMBL" id="NCSJ02000117">
    <property type="protein sequence ID" value="RFU29807.1"/>
    <property type="molecule type" value="Genomic_DNA"/>
</dbReference>
<feature type="coiled-coil region" evidence="1">
    <location>
        <begin position="596"/>
        <end position="700"/>
    </location>
</feature>
<feature type="compositionally biased region" description="Basic and acidic residues" evidence="2">
    <location>
        <begin position="265"/>
        <end position="276"/>
    </location>
</feature>
<feature type="compositionally biased region" description="Basic and acidic residues" evidence="2">
    <location>
        <begin position="466"/>
        <end position="478"/>
    </location>
</feature>
<gene>
    <name evidence="3" type="ORF">B7463_g6540</name>
</gene>
<proteinExistence type="predicted"/>
<sequence length="809" mass="90586">MPSDSASESTSTSTSDEQSPKTVRYRQDTSPGPVQRLRREEADGQSPRSEAESFSSDRTPSDLIRFSPVQVLRSWFSPFYGSPANEPPSPSEVSSDGEPPNEFLSEPQWGLSDPDSPPGEFLRDSSRNPSSPLSDGPPDDFLRESPENQREPPYDSPANEFWGESPQSLANSSPGFHPLRGRRVRSVDWGSESTHSLRPPTPQPLWPPRTPSPIHYSPVPFRRSLSSTSSPGMDLGVPIIFGPPLPRPEITEWVPPSVQSSLFIDRSEDSDHDHGEPYASGGRSPGPPSPIQDPKPGDDDGNDSNDDGDGDDFDFEAPAGRERLGSEVENMMAEYKVDRRHRMQDAARPALKATIRNVLKETKEEDFPDSLIFPAPSVKIIEKDNTNKGIAGPNPKVPQSIPPVPNFLENLNDPDWVKENGMAPIYVPVKRREAYTAYDGATDTPKNDEGLTFQLSDPESDDADDLGPKKRAEAQDLRKRNKATLKGKYEQLPEIELEFGELLTEIERLSKPDKSSGWDSLKAELHGKAQNYSKSLRDYTKENQKQIDQLVSLITARDAALKASDVKMAKMGQIFEEMRYKIGRNAESLKARDETIKSNEVQIRKLQQQVTDLRATVKSAGNRRSTWFGGKSQSAIDEDQMKKLAAEIRDMQTQLSNKERKIQDLRDKPCHSCELLHKEIADLEERQAQLKECVARSRRDVVELQIIRCRMAIEQKKGPQAVDAAEEAIAASKHRTLKNDKLLLARCHFWAALGHFYSGKRHYALPQIIKAKQLGCGSEKDESEEGTWMSTWLNYFNNTAKIKAQARLK</sequence>
<feature type="non-terminal residue" evidence="3">
    <location>
        <position position="1"/>
    </location>
</feature>
<evidence type="ECO:0000256" key="1">
    <source>
        <dbReference type="SAM" id="Coils"/>
    </source>
</evidence>
<feature type="region of interest" description="Disordered" evidence="2">
    <location>
        <begin position="1"/>
        <end position="63"/>
    </location>
</feature>
<feature type="compositionally biased region" description="Polar residues" evidence="2">
    <location>
        <begin position="46"/>
        <end position="58"/>
    </location>
</feature>
<feature type="region of interest" description="Disordered" evidence="2">
    <location>
        <begin position="385"/>
        <end position="404"/>
    </location>
</feature>
<feature type="compositionally biased region" description="Low complexity" evidence="2">
    <location>
        <begin position="1"/>
        <end position="17"/>
    </location>
</feature>
<keyword evidence="4" id="KW-1185">Reference proteome</keyword>
<evidence type="ECO:0000313" key="4">
    <source>
        <dbReference type="Proteomes" id="UP000258309"/>
    </source>
</evidence>
<feature type="compositionally biased region" description="Polar residues" evidence="2">
    <location>
        <begin position="165"/>
        <end position="174"/>
    </location>
</feature>
<feature type="compositionally biased region" description="Acidic residues" evidence="2">
    <location>
        <begin position="299"/>
        <end position="315"/>
    </location>
</feature>
<accession>A0A3E2H932</accession>
<organism evidence="3 4">
    <name type="scientific">Scytalidium lignicola</name>
    <name type="common">Hyphomycete</name>
    <dbReference type="NCBI Taxonomy" id="5539"/>
    <lineage>
        <taxon>Eukaryota</taxon>
        <taxon>Fungi</taxon>
        <taxon>Dikarya</taxon>
        <taxon>Ascomycota</taxon>
        <taxon>Pezizomycotina</taxon>
        <taxon>Leotiomycetes</taxon>
        <taxon>Leotiomycetes incertae sedis</taxon>
        <taxon>Scytalidium</taxon>
    </lineage>
</organism>
<keyword evidence="1" id="KW-0175">Coiled coil</keyword>
<reference evidence="3 4" key="1">
    <citation type="submission" date="2018-05" db="EMBL/GenBank/DDBJ databases">
        <title>Draft genome sequence of Scytalidium lignicola DSM 105466, a ubiquitous saprotrophic fungus.</title>
        <authorList>
            <person name="Buettner E."/>
            <person name="Gebauer A.M."/>
            <person name="Hofrichter M."/>
            <person name="Liers C."/>
            <person name="Kellner H."/>
        </authorList>
    </citation>
    <scope>NUCLEOTIDE SEQUENCE [LARGE SCALE GENOMIC DNA]</scope>
    <source>
        <strain evidence="3 4">DSM 105466</strain>
    </source>
</reference>
<evidence type="ECO:0000256" key="2">
    <source>
        <dbReference type="SAM" id="MobiDB-lite"/>
    </source>
</evidence>
<feature type="non-terminal residue" evidence="3">
    <location>
        <position position="809"/>
    </location>
</feature>
<feature type="compositionally biased region" description="Pro residues" evidence="2">
    <location>
        <begin position="199"/>
        <end position="211"/>
    </location>
</feature>
<name>A0A3E2H932_SCYLI</name>
<comment type="caution">
    <text evidence="3">The sequence shown here is derived from an EMBL/GenBank/DDBJ whole genome shotgun (WGS) entry which is preliminary data.</text>
</comment>
<evidence type="ECO:0000313" key="3">
    <source>
        <dbReference type="EMBL" id="RFU29807.1"/>
    </source>
</evidence>
<feature type="compositionally biased region" description="Basic and acidic residues" evidence="2">
    <location>
        <begin position="140"/>
        <end position="153"/>
    </location>
</feature>
<protein>
    <submittedName>
        <fullName evidence="3">Uncharacterized protein</fullName>
    </submittedName>
</protein>
<dbReference type="AlphaFoldDB" id="A0A3E2H932"/>
<dbReference type="Proteomes" id="UP000258309">
    <property type="component" value="Unassembled WGS sequence"/>
</dbReference>
<feature type="region of interest" description="Disordered" evidence="2">
    <location>
        <begin position="439"/>
        <end position="478"/>
    </location>
</feature>